<evidence type="ECO:0000313" key="2">
    <source>
        <dbReference type="Proteomes" id="UP000184608"/>
    </source>
</evidence>
<sequence>MNLVDIKCDEKYNRDNLSNHFKLHWSGMGNMDFEELKFWFEVVLRSAVPADGNILTPEEKAALAQSCRVLAQTAQHVADKVTEQR</sequence>
<dbReference type="Proteomes" id="UP000184608">
    <property type="component" value="Unassembled WGS sequence"/>
</dbReference>
<proteinExistence type="predicted"/>
<evidence type="ECO:0000313" key="1">
    <source>
        <dbReference type="EMBL" id="SHH92136.1"/>
    </source>
</evidence>
<keyword evidence="2" id="KW-1185">Reference proteome</keyword>
<dbReference type="EMBL" id="FQXZ01000007">
    <property type="protein sequence ID" value="SHH92136.1"/>
    <property type="molecule type" value="Genomic_DNA"/>
</dbReference>
<accession>A0A1M5WWV9</accession>
<dbReference type="AlphaFoldDB" id="A0A1M5WWV9"/>
<name>A0A1M5WWV9_9VIBR</name>
<reference evidence="1 2" key="1">
    <citation type="submission" date="2016-11" db="EMBL/GenBank/DDBJ databases">
        <authorList>
            <person name="Jaros S."/>
            <person name="Januszkiewicz K."/>
            <person name="Wedrychowicz H."/>
        </authorList>
    </citation>
    <scope>NUCLEOTIDE SEQUENCE [LARGE SCALE GENOMIC DNA]</scope>
    <source>
        <strain evidence="1 2">CECT 7868</strain>
    </source>
</reference>
<protein>
    <submittedName>
        <fullName evidence="1">Uncharacterized protein</fullName>
    </submittedName>
</protein>
<dbReference type="STRING" id="1216006.VA7868_00908"/>
<gene>
    <name evidence="1" type="ORF">VA7868_00908</name>
</gene>
<organism evidence="1 2">
    <name type="scientific">Vibrio aerogenes CECT 7868</name>
    <dbReference type="NCBI Taxonomy" id="1216006"/>
    <lineage>
        <taxon>Bacteria</taxon>
        <taxon>Pseudomonadati</taxon>
        <taxon>Pseudomonadota</taxon>
        <taxon>Gammaproteobacteria</taxon>
        <taxon>Vibrionales</taxon>
        <taxon>Vibrionaceae</taxon>
        <taxon>Vibrio</taxon>
    </lineage>
</organism>